<feature type="domain" description="Endonuclease/exonuclease/phosphatase" evidence="1">
    <location>
        <begin position="8"/>
        <end position="230"/>
    </location>
</feature>
<sequence>MSCQIGVWNIRGMNAVGKVEGIVELVHRKNLSLIAAVETKVWGGNPNLILNRLCNHWSFCHNSNGQNKARIMVFWDSTALDVQILNIQKQAIHLDVTMFGSNTKFYLTCIYASNARTERKYLWLFIRSLSTSIKAPWALLGDFNTCKEMGEKVGGTLLQANEIRDFRECVNETNLYDISSTGCFYTWSNRSSDGRRRTLTRIYRVLINDEWAQVFEHTFANFLPQGISDHSAIVIKWKSSTHSTVTPFKFFNHWTSHPEFQAIVEKSWRQNETGNPMMRLTAKLKRLKEELKIWSKIHFSKLGTRTAAAKASLERIQLEIQARPTDLLLAVMEKAAMKNYSELAQVKEASIRQKAKEDMSQFGDQNTAYYHRKIKSRRAKNRILSLIDDNDNKLIEDHEIKVEAVNYFGKLMGTEPETAYENRLEDFNFEFQTIQHEEADNLELLPTHEEIKMAIFDIEDCKSLGPDGFTSLLQKVLDFGGE</sequence>
<dbReference type="OrthoDB" id="1932741at2759"/>
<evidence type="ECO:0000313" key="2">
    <source>
        <dbReference type="EMBL" id="KAF5197698.1"/>
    </source>
</evidence>
<dbReference type="PANTHER" id="PTHR33710:SF64">
    <property type="entry name" value="ENDONUCLEASE_EXONUCLEASE_PHOSPHATASE DOMAIN-CONTAINING PROTEIN"/>
    <property type="match status" value="1"/>
</dbReference>
<dbReference type="Gene3D" id="3.60.10.10">
    <property type="entry name" value="Endonuclease/exonuclease/phosphatase"/>
    <property type="match status" value="1"/>
</dbReference>
<dbReference type="AlphaFoldDB" id="A0A7J6WL56"/>
<evidence type="ECO:0000313" key="3">
    <source>
        <dbReference type="Proteomes" id="UP000554482"/>
    </source>
</evidence>
<dbReference type="Proteomes" id="UP000554482">
    <property type="component" value="Unassembled WGS sequence"/>
</dbReference>
<comment type="caution">
    <text evidence="2">The sequence shown here is derived from an EMBL/GenBank/DDBJ whole genome shotgun (WGS) entry which is preliminary data.</text>
</comment>
<dbReference type="GO" id="GO:0003824">
    <property type="term" value="F:catalytic activity"/>
    <property type="evidence" value="ECO:0007669"/>
    <property type="project" value="InterPro"/>
</dbReference>
<evidence type="ECO:0000259" key="1">
    <source>
        <dbReference type="Pfam" id="PF03372"/>
    </source>
</evidence>
<keyword evidence="3" id="KW-1185">Reference proteome</keyword>
<accession>A0A7J6WL56</accession>
<dbReference type="Pfam" id="PF03372">
    <property type="entry name" value="Exo_endo_phos"/>
    <property type="match status" value="1"/>
</dbReference>
<dbReference type="SUPFAM" id="SSF56219">
    <property type="entry name" value="DNase I-like"/>
    <property type="match status" value="1"/>
</dbReference>
<gene>
    <name evidence="2" type="ORF">FRX31_012715</name>
</gene>
<dbReference type="EMBL" id="JABWDY010014341">
    <property type="protein sequence ID" value="KAF5197698.1"/>
    <property type="molecule type" value="Genomic_DNA"/>
</dbReference>
<organism evidence="2 3">
    <name type="scientific">Thalictrum thalictroides</name>
    <name type="common">Rue-anemone</name>
    <name type="synonym">Anemone thalictroides</name>
    <dbReference type="NCBI Taxonomy" id="46969"/>
    <lineage>
        <taxon>Eukaryota</taxon>
        <taxon>Viridiplantae</taxon>
        <taxon>Streptophyta</taxon>
        <taxon>Embryophyta</taxon>
        <taxon>Tracheophyta</taxon>
        <taxon>Spermatophyta</taxon>
        <taxon>Magnoliopsida</taxon>
        <taxon>Ranunculales</taxon>
        <taxon>Ranunculaceae</taxon>
        <taxon>Thalictroideae</taxon>
        <taxon>Thalictrum</taxon>
    </lineage>
</organism>
<reference evidence="2 3" key="1">
    <citation type="submission" date="2020-06" db="EMBL/GenBank/DDBJ databases">
        <title>Transcriptomic and genomic resources for Thalictrum thalictroides and T. hernandezii: Facilitating candidate gene discovery in an emerging model plant lineage.</title>
        <authorList>
            <person name="Arias T."/>
            <person name="Riano-Pachon D.M."/>
            <person name="Di Stilio V.S."/>
        </authorList>
    </citation>
    <scope>NUCLEOTIDE SEQUENCE [LARGE SCALE GENOMIC DNA]</scope>
    <source>
        <strain evidence="3">cv. WT478/WT964</strain>
        <tissue evidence="2">Leaves</tissue>
    </source>
</reference>
<proteinExistence type="predicted"/>
<dbReference type="PANTHER" id="PTHR33710">
    <property type="entry name" value="BNAC02G09200D PROTEIN"/>
    <property type="match status" value="1"/>
</dbReference>
<name>A0A7J6WL56_THATH</name>
<dbReference type="InterPro" id="IPR005135">
    <property type="entry name" value="Endo/exonuclease/phosphatase"/>
</dbReference>
<dbReference type="InterPro" id="IPR036691">
    <property type="entry name" value="Endo/exonu/phosph_ase_sf"/>
</dbReference>
<protein>
    <submittedName>
        <fullName evidence="2">Dnase i-like superfamily protein</fullName>
    </submittedName>
</protein>